<accession>W9QM28</accession>
<proteinExistence type="predicted"/>
<sequence length="115" mass="13219">MSINKALPHRCTRDHQIFIYKLLDDVSMKEDGCRQYLRLSAEYRQYLGWILVLWPDTYRDKRVLRDGDVTLIPARAAWSLGWIHGLGALFLRCAVNPREGCVARLATEGGNAWVS</sequence>
<dbReference type="AlphaFoldDB" id="W9QM28"/>
<organism evidence="1 2">
    <name type="scientific">Morus notabilis</name>
    <dbReference type="NCBI Taxonomy" id="981085"/>
    <lineage>
        <taxon>Eukaryota</taxon>
        <taxon>Viridiplantae</taxon>
        <taxon>Streptophyta</taxon>
        <taxon>Embryophyta</taxon>
        <taxon>Tracheophyta</taxon>
        <taxon>Spermatophyta</taxon>
        <taxon>Magnoliopsida</taxon>
        <taxon>eudicotyledons</taxon>
        <taxon>Gunneridae</taxon>
        <taxon>Pentapetalae</taxon>
        <taxon>rosids</taxon>
        <taxon>fabids</taxon>
        <taxon>Rosales</taxon>
        <taxon>Moraceae</taxon>
        <taxon>Moreae</taxon>
        <taxon>Morus</taxon>
    </lineage>
</organism>
<evidence type="ECO:0000313" key="1">
    <source>
        <dbReference type="EMBL" id="EXB41005.1"/>
    </source>
</evidence>
<protein>
    <submittedName>
        <fullName evidence="1">Uncharacterized protein</fullName>
    </submittedName>
</protein>
<dbReference type="Proteomes" id="UP000030645">
    <property type="component" value="Unassembled WGS sequence"/>
</dbReference>
<evidence type="ECO:0000313" key="2">
    <source>
        <dbReference type="Proteomes" id="UP000030645"/>
    </source>
</evidence>
<reference evidence="2" key="1">
    <citation type="submission" date="2013-01" db="EMBL/GenBank/DDBJ databases">
        <title>Draft Genome Sequence of a Mulberry Tree, Morus notabilis C.K. Schneid.</title>
        <authorList>
            <person name="He N."/>
            <person name="Zhao S."/>
        </authorList>
    </citation>
    <scope>NUCLEOTIDE SEQUENCE</scope>
</reference>
<dbReference type="EMBL" id="KE343785">
    <property type="protein sequence ID" value="EXB41005.1"/>
    <property type="molecule type" value="Genomic_DNA"/>
</dbReference>
<name>W9QM28_9ROSA</name>
<keyword evidence="2" id="KW-1185">Reference proteome</keyword>
<gene>
    <name evidence="1" type="ORF">L484_020740</name>
</gene>